<name>A0A8T0HRT6_CERPU</name>
<reference evidence="2" key="1">
    <citation type="submission" date="2020-06" db="EMBL/GenBank/DDBJ databases">
        <title>WGS assembly of Ceratodon purpureus strain R40.</title>
        <authorList>
            <person name="Carey S.B."/>
            <person name="Jenkins J."/>
            <person name="Shu S."/>
            <person name="Lovell J.T."/>
            <person name="Sreedasyam A."/>
            <person name="Maumus F."/>
            <person name="Tiley G.P."/>
            <person name="Fernandez-Pozo N."/>
            <person name="Barry K."/>
            <person name="Chen C."/>
            <person name="Wang M."/>
            <person name="Lipzen A."/>
            <person name="Daum C."/>
            <person name="Saski C.A."/>
            <person name="Payton A.C."/>
            <person name="Mcbreen J.C."/>
            <person name="Conrad R.E."/>
            <person name="Kollar L.M."/>
            <person name="Olsson S."/>
            <person name="Huttunen S."/>
            <person name="Landis J.B."/>
            <person name="Wickett N.J."/>
            <person name="Johnson M.G."/>
            <person name="Rensing S.A."/>
            <person name="Grimwood J."/>
            <person name="Schmutz J."/>
            <person name="Mcdaniel S.F."/>
        </authorList>
    </citation>
    <scope>NUCLEOTIDE SEQUENCE</scope>
    <source>
        <strain evidence="2">R40</strain>
    </source>
</reference>
<accession>A0A8T0HRT6</accession>
<feature type="compositionally biased region" description="Basic and acidic residues" evidence="1">
    <location>
        <begin position="51"/>
        <end position="65"/>
    </location>
</feature>
<organism evidence="2 3">
    <name type="scientific">Ceratodon purpureus</name>
    <name type="common">Fire moss</name>
    <name type="synonym">Dicranum purpureum</name>
    <dbReference type="NCBI Taxonomy" id="3225"/>
    <lineage>
        <taxon>Eukaryota</taxon>
        <taxon>Viridiplantae</taxon>
        <taxon>Streptophyta</taxon>
        <taxon>Embryophyta</taxon>
        <taxon>Bryophyta</taxon>
        <taxon>Bryophytina</taxon>
        <taxon>Bryopsida</taxon>
        <taxon>Dicranidae</taxon>
        <taxon>Pseudoditrichales</taxon>
        <taxon>Ditrichaceae</taxon>
        <taxon>Ceratodon</taxon>
    </lineage>
</organism>
<protein>
    <submittedName>
        <fullName evidence="2">Uncharacterized protein</fullName>
    </submittedName>
</protein>
<evidence type="ECO:0000313" key="3">
    <source>
        <dbReference type="Proteomes" id="UP000822688"/>
    </source>
</evidence>
<feature type="compositionally biased region" description="Low complexity" evidence="1">
    <location>
        <begin position="86"/>
        <end position="99"/>
    </location>
</feature>
<feature type="region of interest" description="Disordered" evidence="1">
    <location>
        <begin position="1"/>
        <end position="65"/>
    </location>
</feature>
<dbReference type="Proteomes" id="UP000822688">
    <property type="component" value="Chromosome V"/>
</dbReference>
<gene>
    <name evidence="2" type="ORF">KC19_VG164900</name>
</gene>
<sequence>MEWGNDGSAGAQGVGRGLAARGSPHTALGKTAEAGAPGGSSRKARPQSGKSIRDCTRRRSTKEARRWLRQKAWRWARHWKGERTSSTKSTTFSTTMSST</sequence>
<dbReference type="EMBL" id="CM026426">
    <property type="protein sequence ID" value="KAG0573283.1"/>
    <property type="molecule type" value="Genomic_DNA"/>
</dbReference>
<evidence type="ECO:0000256" key="1">
    <source>
        <dbReference type="SAM" id="MobiDB-lite"/>
    </source>
</evidence>
<dbReference type="AlphaFoldDB" id="A0A8T0HRT6"/>
<feature type="region of interest" description="Disordered" evidence="1">
    <location>
        <begin position="78"/>
        <end position="99"/>
    </location>
</feature>
<proteinExistence type="predicted"/>
<comment type="caution">
    <text evidence="2">The sequence shown here is derived from an EMBL/GenBank/DDBJ whole genome shotgun (WGS) entry which is preliminary data.</text>
</comment>
<evidence type="ECO:0000313" key="2">
    <source>
        <dbReference type="EMBL" id="KAG0573283.1"/>
    </source>
</evidence>
<keyword evidence="3" id="KW-1185">Reference proteome</keyword>